<dbReference type="Gene3D" id="1.25.40.10">
    <property type="entry name" value="Tetratricopeptide repeat domain"/>
    <property type="match status" value="2"/>
</dbReference>
<evidence type="ECO:0000313" key="4">
    <source>
        <dbReference type="Proteomes" id="UP001250698"/>
    </source>
</evidence>
<dbReference type="InterPro" id="IPR019734">
    <property type="entry name" value="TPR_rpt"/>
</dbReference>
<sequence length="397" mass="45131">MKRNEWHDRAALLFELRRPAEAGKLALQRLVQEPRDLQAHLTLTEALLRQKRLPEALETGQSTIALEPEEPNGFFLMAQIQFQRGRYPEADEMIGHALRLRPGHTHFHAMRSRILWFADQYTAAAEVARTGLAHNPRHADSLMWLGLALHKLRRYDESDVVFRQLLQVAPNSAVARANIGSALHERHHPAAGLHLREALRLDPTLTTAQNLLEKATLQAQWWNRPLLRAYQWRDTIRHHAQGPTLALRLGAVARVLLVLPLLLPLGVLYVLGKVLDWRYLFRGNFSSLSNRWVMAGIAWSLLVLLSVWLLPLPPPLVWLLVAVGLGFPLRNAWVRYQQGQKRFPLGFGMLLSPGGSALLHAYGQLGTTDPGLECRRFLATFGVFLLLYQLLRPNQRP</sequence>
<dbReference type="InterPro" id="IPR011990">
    <property type="entry name" value="TPR-like_helical_dom_sf"/>
</dbReference>
<dbReference type="PANTHER" id="PTHR44216">
    <property type="entry name" value="PROTEIN O-MANNOSYL-TRANSFERASE TMTC2"/>
    <property type="match status" value="1"/>
</dbReference>
<keyword evidence="2" id="KW-0472">Membrane</keyword>
<comment type="caution">
    <text evidence="3">The sequence shown here is derived from an EMBL/GenBank/DDBJ whole genome shotgun (WGS) entry which is preliminary data.</text>
</comment>
<organism evidence="3 4">
    <name type="scientific">Hymenobacter endophyticus</name>
    <dbReference type="NCBI Taxonomy" id="3076335"/>
    <lineage>
        <taxon>Bacteria</taxon>
        <taxon>Pseudomonadati</taxon>
        <taxon>Bacteroidota</taxon>
        <taxon>Cytophagia</taxon>
        <taxon>Cytophagales</taxon>
        <taxon>Hymenobacteraceae</taxon>
        <taxon>Hymenobacter</taxon>
    </lineage>
</organism>
<keyword evidence="2" id="KW-1133">Transmembrane helix</keyword>
<feature type="transmembrane region" description="Helical" evidence="2">
    <location>
        <begin position="316"/>
        <end position="333"/>
    </location>
</feature>
<dbReference type="Proteomes" id="UP001250698">
    <property type="component" value="Unassembled WGS sequence"/>
</dbReference>
<feature type="transmembrane region" description="Helical" evidence="2">
    <location>
        <begin position="251"/>
        <end position="271"/>
    </location>
</feature>
<proteinExistence type="predicted"/>
<dbReference type="PANTHER" id="PTHR44216:SF3">
    <property type="entry name" value="PROTEIN O-MANNOSYL-TRANSFERASE TMTC2"/>
    <property type="match status" value="1"/>
</dbReference>
<keyword evidence="2" id="KW-0812">Transmembrane</keyword>
<feature type="repeat" description="TPR" evidence="1">
    <location>
        <begin position="71"/>
        <end position="104"/>
    </location>
</feature>
<name>A0ABU3TGG5_9BACT</name>
<dbReference type="RefSeq" id="WP_315997949.1">
    <property type="nucleotide sequence ID" value="NZ_JAWDJT010000004.1"/>
</dbReference>
<feature type="transmembrane region" description="Helical" evidence="2">
    <location>
        <begin position="292"/>
        <end position="310"/>
    </location>
</feature>
<dbReference type="PROSITE" id="PS50005">
    <property type="entry name" value="TPR"/>
    <property type="match status" value="2"/>
</dbReference>
<dbReference type="Pfam" id="PF13432">
    <property type="entry name" value="TPR_16"/>
    <property type="match status" value="2"/>
</dbReference>
<reference evidence="3 4" key="1">
    <citation type="submission" date="2023-10" db="EMBL/GenBank/DDBJ databases">
        <title>Hymenobacter endophyticus sp. nov., an isolate from the leaf tissues of wheat.</title>
        <authorList>
            <person name="Dai Y."/>
        </authorList>
    </citation>
    <scope>NUCLEOTIDE SEQUENCE [LARGE SCALE GENOMIC DNA]</scope>
    <source>
        <strain evidence="3 4">ZK17L-C2</strain>
    </source>
</reference>
<dbReference type="SMART" id="SM00028">
    <property type="entry name" value="TPR"/>
    <property type="match status" value="4"/>
</dbReference>
<evidence type="ECO:0000256" key="1">
    <source>
        <dbReference type="PROSITE-ProRule" id="PRU00339"/>
    </source>
</evidence>
<gene>
    <name evidence="3" type="ORF">ROI90_08710</name>
</gene>
<feature type="repeat" description="TPR" evidence="1">
    <location>
        <begin position="139"/>
        <end position="172"/>
    </location>
</feature>
<dbReference type="InterPro" id="IPR052384">
    <property type="entry name" value="TMTC_O-mannosyltransferase"/>
</dbReference>
<keyword evidence="1" id="KW-0802">TPR repeat</keyword>
<dbReference type="EMBL" id="JAWDJT010000004">
    <property type="protein sequence ID" value="MDU0370469.1"/>
    <property type="molecule type" value="Genomic_DNA"/>
</dbReference>
<accession>A0ABU3TGG5</accession>
<evidence type="ECO:0000256" key="2">
    <source>
        <dbReference type="SAM" id="Phobius"/>
    </source>
</evidence>
<evidence type="ECO:0000313" key="3">
    <source>
        <dbReference type="EMBL" id="MDU0370469.1"/>
    </source>
</evidence>
<keyword evidence="4" id="KW-1185">Reference proteome</keyword>
<dbReference type="SUPFAM" id="SSF48452">
    <property type="entry name" value="TPR-like"/>
    <property type="match status" value="1"/>
</dbReference>
<protein>
    <submittedName>
        <fullName evidence="3">Tetratricopeptide repeat protein</fullName>
    </submittedName>
</protein>